<dbReference type="Pfam" id="PF00149">
    <property type="entry name" value="Metallophos"/>
    <property type="match status" value="1"/>
</dbReference>
<evidence type="ECO:0000256" key="2">
    <source>
        <dbReference type="RuleBase" id="RU362119"/>
    </source>
</evidence>
<dbReference type="SUPFAM" id="SSF56300">
    <property type="entry name" value="Metallo-dependent phosphatases"/>
    <property type="match status" value="1"/>
</dbReference>
<protein>
    <submittedName>
        <fullName evidence="5">LysM peptidoglycan-binding domain-containing protein</fullName>
    </submittedName>
</protein>
<dbReference type="InterPro" id="IPR036907">
    <property type="entry name" value="5'-Nucleotdase_C_sf"/>
</dbReference>
<keyword evidence="2" id="KW-0378">Hydrolase</keyword>
<dbReference type="InterPro" id="IPR029052">
    <property type="entry name" value="Metallo-depent_PP-like"/>
</dbReference>
<evidence type="ECO:0000313" key="6">
    <source>
        <dbReference type="Proteomes" id="UP000319219"/>
    </source>
</evidence>
<feature type="domain" description="LysM" evidence="4">
    <location>
        <begin position="594"/>
        <end position="638"/>
    </location>
</feature>
<dbReference type="Gene3D" id="3.90.780.10">
    <property type="entry name" value="5'-Nucleotidase, C-terminal domain"/>
    <property type="match status" value="1"/>
</dbReference>
<dbReference type="Gene3D" id="3.60.21.10">
    <property type="match status" value="1"/>
</dbReference>
<feature type="signal peptide" evidence="2">
    <location>
        <begin position="1"/>
        <end position="26"/>
    </location>
</feature>
<keyword evidence="1 2" id="KW-0732">Signal</keyword>
<reference evidence="5 6" key="1">
    <citation type="submission" date="2019-07" db="EMBL/GenBank/DDBJ databases">
        <title>Paenibacillus ottowii sp. nov. isolated from a fermentation system processing bovine manure.</title>
        <authorList>
            <person name="Velazquez L.F."/>
            <person name="Rajbanshi S."/>
            <person name="Guan S."/>
            <person name="Hinchee M."/>
            <person name="Welsh A."/>
        </authorList>
    </citation>
    <scope>NUCLEOTIDE SEQUENCE [LARGE SCALE GENOMIC DNA]</scope>
    <source>
        <strain evidence="5 6">MS2379</strain>
    </source>
</reference>
<gene>
    <name evidence="5" type="ORF">FKV70_01450</name>
</gene>
<comment type="caution">
    <text evidence="5">The sequence shown here is derived from an EMBL/GenBank/DDBJ whole genome shotgun (WGS) entry which is preliminary data.</text>
</comment>
<dbReference type="PRINTS" id="PR01607">
    <property type="entry name" value="APYRASEFAMLY"/>
</dbReference>
<dbReference type="InterPro" id="IPR006146">
    <property type="entry name" value="5'-Nucleotdase_CS"/>
</dbReference>
<evidence type="ECO:0000259" key="4">
    <source>
        <dbReference type="PROSITE" id="PS51782"/>
    </source>
</evidence>
<dbReference type="CDD" id="cd00845">
    <property type="entry name" value="MPP_UshA_N_like"/>
    <property type="match status" value="1"/>
</dbReference>
<accession>A0ABY3B9K0</accession>
<dbReference type="Pfam" id="PF02872">
    <property type="entry name" value="5_nucleotid_C"/>
    <property type="match status" value="1"/>
</dbReference>
<feature type="compositionally biased region" description="Low complexity" evidence="3">
    <location>
        <begin position="555"/>
        <end position="587"/>
    </location>
</feature>
<name>A0ABY3B9K0_9BACL</name>
<dbReference type="SUPFAM" id="SSF55816">
    <property type="entry name" value="5'-nucleotidase (syn. UDP-sugar hydrolase), C-terminal domain"/>
    <property type="match status" value="1"/>
</dbReference>
<feature type="chain" id="PRO_5044990057" evidence="2">
    <location>
        <begin position="27"/>
        <end position="640"/>
    </location>
</feature>
<keyword evidence="6" id="KW-1185">Reference proteome</keyword>
<dbReference type="RefSeq" id="WP_142611608.1">
    <property type="nucleotide sequence ID" value="NZ_VIJZ01000001.1"/>
</dbReference>
<organism evidence="5 6">
    <name type="scientific">Paenibacillus ottowii</name>
    <dbReference type="NCBI Taxonomy" id="2315729"/>
    <lineage>
        <taxon>Bacteria</taxon>
        <taxon>Bacillati</taxon>
        <taxon>Bacillota</taxon>
        <taxon>Bacilli</taxon>
        <taxon>Bacillales</taxon>
        <taxon>Paenibacillaceae</taxon>
        <taxon>Paenibacillus</taxon>
    </lineage>
</organism>
<dbReference type="PROSITE" id="PS51782">
    <property type="entry name" value="LYSM"/>
    <property type="match status" value="1"/>
</dbReference>
<dbReference type="InterPro" id="IPR036779">
    <property type="entry name" value="LysM_dom_sf"/>
</dbReference>
<sequence length="640" mass="67309">MNSWKKLSSILTTAALLFGCLGTAAADPATNAGTAGTGTTTTPVSGKHITILHTNDTHAHVVANDKEMGFAKLAGIIDQYRAANPNTLLLDDGDTVHGTTFATLVNGESIVKVINKLRYDAMVPGNHEFNYGWKHLVELSKEIQFPVLSANIKQTDGTRLFQPYTIKEVDGVKIGIIGLTTPETAYKTNPKNVEGIQFTDPAAEAKAAVDEIRSKVDVVVALGHLGQDASSKDTSLKIVKEVPGIDIFIDGHSHTVLEKGLIGDNGTLIASAGEYTKYLGVVDLWVDGGKVVQKQAKLIDSTQAAGVQPNAEIAALISSIQKDQEPILKEVVAQTSVNLEGAREKVRAGETNLGDLLTDAMRDVSGADVALTNGGGIRASIKAGTVTKGDIITVLPFGNQIVTLKVKGSDLQAALENGTAAYPEPSGGFPQVSGISFKIDTSAAKGSRVHSILIGGKALDPEATYTLATNDFTAVGGDQYTMFAKYPQAGMFGSLDEALIRYMQKTGSTSLQVQADGRIQEAKADGKAIVPATQTVPSAPAATPAPQQEKPQSDSTAAVKPAPAKSTPAKSAPAKPQTAKPQQASTAAQAANSHVYVVKSGDTLYAISRKHGTTWQQLQQLNKLKNPHRIYPGQKLDLPA</sequence>
<dbReference type="PROSITE" id="PS51257">
    <property type="entry name" value="PROKAR_LIPOPROTEIN"/>
    <property type="match status" value="1"/>
</dbReference>
<dbReference type="SUPFAM" id="SSF54106">
    <property type="entry name" value="LysM domain"/>
    <property type="match status" value="1"/>
</dbReference>
<dbReference type="InterPro" id="IPR004843">
    <property type="entry name" value="Calcineurin-like_PHP"/>
</dbReference>
<feature type="region of interest" description="Disordered" evidence="3">
    <location>
        <begin position="536"/>
        <end position="587"/>
    </location>
</feature>
<feature type="compositionally biased region" description="Low complexity" evidence="3">
    <location>
        <begin position="536"/>
        <end position="548"/>
    </location>
</feature>
<dbReference type="PANTHER" id="PTHR11575:SF24">
    <property type="entry name" value="5'-NUCLEOTIDASE"/>
    <property type="match status" value="1"/>
</dbReference>
<dbReference type="SMART" id="SM00257">
    <property type="entry name" value="LysM"/>
    <property type="match status" value="1"/>
</dbReference>
<dbReference type="Pfam" id="PF01476">
    <property type="entry name" value="LysM"/>
    <property type="match status" value="1"/>
</dbReference>
<comment type="similarity">
    <text evidence="2">Belongs to the 5'-nucleotidase family.</text>
</comment>
<dbReference type="EMBL" id="VIJZ01000001">
    <property type="protein sequence ID" value="TQS01040.1"/>
    <property type="molecule type" value="Genomic_DNA"/>
</dbReference>
<keyword evidence="2" id="KW-0547">Nucleotide-binding</keyword>
<dbReference type="InterPro" id="IPR018392">
    <property type="entry name" value="LysM"/>
</dbReference>
<dbReference type="CDD" id="cd00118">
    <property type="entry name" value="LysM"/>
    <property type="match status" value="1"/>
</dbReference>
<evidence type="ECO:0000256" key="3">
    <source>
        <dbReference type="SAM" id="MobiDB-lite"/>
    </source>
</evidence>
<dbReference type="Gene3D" id="3.10.350.10">
    <property type="entry name" value="LysM domain"/>
    <property type="match status" value="1"/>
</dbReference>
<dbReference type="PROSITE" id="PS00785">
    <property type="entry name" value="5_NUCLEOTIDASE_1"/>
    <property type="match status" value="1"/>
</dbReference>
<evidence type="ECO:0000313" key="5">
    <source>
        <dbReference type="EMBL" id="TQS01040.1"/>
    </source>
</evidence>
<dbReference type="Proteomes" id="UP000319219">
    <property type="component" value="Unassembled WGS sequence"/>
</dbReference>
<proteinExistence type="inferred from homology"/>
<evidence type="ECO:0000256" key="1">
    <source>
        <dbReference type="ARBA" id="ARBA00022729"/>
    </source>
</evidence>
<dbReference type="InterPro" id="IPR008334">
    <property type="entry name" value="5'-Nucleotdase_C"/>
</dbReference>
<dbReference type="PANTHER" id="PTHR11575">
    <property type="entry name" value="5'-NUCLEOTIDASE-RELATED"/>
    <property type="match status" value="1"/>
</dbReference>
<dbReference type="InterPro" id="IPR006179">
    <property type="entry name" value="5_nucleotidase/apyrase"/>
</dbReference>